<dbReference type="GO" id="GO:0070973">
    <property type="term" value="P:protein localization to endoplasmic reticulum exit site"/>
    <property type="evidence" value="ECO:0007669"/>
    <property type="project" value="TreeGrafter"/>
</dbReference>
<comment type="similarity">
    <text evidence="2 7">Belongs to the SEC16 family.</text>
</comment>
<name>S7QE77_GLOTA</name>
<feature type="compositionally biased region" description="Acidic residues" evidence="8">
    <location>
        <begin position="1089"/>
        <end position="1098"/>
    </location>
</feature>
<evidence type="ECO:0000313" key="11">
    <source>
        <dbReference type="EMBL" id="EPQ58106.1"/>
    </source>
</evidence>
<keyword evidence="7" id="KW-0072">Autophagy</keyword>
<evidence type="ECO:0000256" key="8">
    <source>
        <dbReference type="SAM" id="MobiDB-lite"/>
    </source>
</evidence>
<feature type="compositionally biased region" description="Low complexity" evidence="8">
    <location>
        <begin position="1199"/>
        <end position="1210"/>
    </location>
</feature>
<evidence type="ECO:0000256" key="5">
    <source>
        <dbReference type="ARBA" id="ARBA00022892"/>
    </source>
</evidence>
<dbReference type="GO" id="GO:0016192">
    <property type="term" value="P:vesicle-mediated transport"/>
    <property type="evidence" value="ECO:0007669"/>
    <property type="project" value="UniProtKB-KW"/>
</dbReference>
<feature type="compositionally biased region" description="Polar residues" evidence="8">
    <location>
        <begin position="1022"/>
        <end position="1031"/>
    </location>
</feature>
<keyword evidence="12" id="KW-1185">Reference proteome</keyword>
<feature type="domain" description="Sec16 Sec23-binding" evidence="9">
    <location>
        <begin position="534"/>
        <end position="877"/>
    </location>
</feature>
<feature type="region of interest" description="Disordered" evidence="8">
    <location>
        <begin position="1"/>
        <end position="258"/>
    </location>
</feature>
<accession>S7QE77</accession>
<dbReference type="HOGENOM" id="CLU_001760_0_0_1"/>
<dbReference type="GO" id="GO:0007030">
    <property type="term" value="P:Golgi organization"/>
    <property type="evidence" value="ECO:0007669"/>
    <property type="project" value="TreeGrafter"/>
</dbReference>
<dbReference type="GeneID" id="19307135"/>
<proteinExistence type="inferred from homology"/>
<dbReference type="Proteomes" id="UP000030669">
    <property type="component" value="Unassembled WGS sequence"/>
</dbReference>
<dbReference type="PANTHER" id="PTHR13402">
    <property type="entry name" value="RGPR-RELATED"/>
    <property type="match status" value="1"/>
</dbReference>
<dbReference type="InterPro" id="IPR024298">
    <property type="entry name" value="Sec16_Sec23-bd"/>
</dbReference>
<keyword evidence="7" id="KW-0472">Membrane</keyword>
<feature type="region of interest" description="Disordered" evidence="8">
    <location>
        <begin position="1181"/>
        <end position="1291"/>
    </location>
</feature>
<feature type="compositionally biased region" description="Low complexity" evidence="8">
    <location>
        <begin position="1137"/>
        <end position="1148"/>
    </location>
</feature>
<feature type="region of interest" description="Disordered" evidence="8">
    <location>
        <begin position="1075"/>
        <end position="1166"/>
    </location>
</feature>
<feature type="compositionally biased region" description="Polar residues" evidence="8">
    <location>
        <begin position="188"/>
        <end position="213"/>
    </location>
</feature>
<keyword evidence="4 7" id="KW-0256">Endoplasmic reticulum</keyword>
<feature type="compositionally biased region" description="Basic and acidic residues" evidence="8">
    <location>
        <begin position="875"/>
        <end position="887"/>
    </location>
</feature>
<evidence type="ECO:0000256" key="1">
    <source>
        <dbReference type="ARBA" id="ARBA00004397"/>
    </source>
</evidence>
<comment type="function">
    <text evidence="6 7">Involved in the initiation of assembly of the COPII coat required for the formation of transport vesicles from the endoplasmic reticulum (ER) and the selection of cargo molecules. Also involved in autophagy.</text>
</comment>
<sequence length="1291" mass="136024">MYGGGVSLQSPPSSGPKTAPAILEDDPENPMTSFQDTFETGRTYQPRQEGVAAQTSLESSSDSSVLTTDAAESGSGRVSSPDRMPAESSSNPEEDNQNSKGAPVLPSPPPRSSYSYEPQPSSSRSSLDKHMPAESPARSPPPPSINRSSLDRYAPAKSATVSPPPAAINGYAVPVYDPYKPSQRDNDPPQQSAQRAKSPGATSVRSYTSSLGGQSASSVASRSQSPTVHLPARDRAMSNGIPFGPAQPPANANPYTPVYGIKRESSEVSDYGDSWTSRSYPSVEAGHIPITTASEPDRGQDIYLSAPARAPYAPSPTLLGANDPLGRVAARAPLMSFGFGGKLLTCFHGSSSLSTGFDVALSSRPSTDIQMRTLHTLLPESASGVAVPAYPGPLFSDPGTPTTTSLVRTNASQVKAKKARVLKYLEEKEEEISRAVGYLTRGSSEHRRAEGKLVLVKLLKIMVENDGKLSGSDSVDAAARSALVPRIQATSNSNETGLSAAADLSLGYPGLGSSQPNETPLASYIVKPSTLDKIQDFLLRGERRKACHYALDEKLWAHAMLIASSIDKEAWKEVVHEFLRTELGYQSAGGHGASLGANGKAADPGRTSLRVAYSLFAGEGASSVQEMVPPKLLSKTTSESLQVPHPVTPMAPTPISPNFPSAALTTSVPEDVLADWPETAAMLLSNPMTADASSALTTLGDYLAANHWVEAAHACYLLSPQTSAIGGAGSPSVRLVLVGSPSPQNFTRFGKDHDPIIFSEIAEFALSLAPTTKGQETFAGLPHLQAYRLIRAATLAELGHVQLANRYCEAIRSSLSRQSPYFNVVFMHCLRELSDRLVAAPQVDKAGSWIGGKMSKPSLDSIGSWVGGRLTKFIAGDEDKSPTDDPLGRSSQDDNTFSGPFTHYSAISSTVPSHTPSPAPSVQSLNFASASPPPRRSGSAMALRPNLTSDVHVDRASSAMDYTRPSARKSSPAPRLGSSDTSSSSPYGQVPSFGQVVNGYGAANGYGGYPSSPMAPSADGSEASQNGSSWWNGYGAENDSVTPTASSFNHTNDAEGGADSSNFISLMDDQMMTPMASQTSAAPSRGISYDDEDIEDDLGIGNPTKKSKADKAETKEPGKPSPTETSNNKPDTDKPALSSTSSSSWLSRLWKRESTPTPVKANLGEEVTFYYDKELKRWVNKKAGADAAQPKPPPPPPSRAQTASPSRSAPGVTPPPARPASAVDLTISPPKKPPMRVRSNLVPEGVESAPTTPAAHAGLDVPPPPGRPKSGMAKRSARSRYVDVFQSQPGS</sequence>
<dbReference type="InterPro" id="IPR024340">
    <property type="entry name" value="Sec16_CCD"/>
</dbReference>
<dbReference type="Pfam" id="PF12932">
    <property type="entry name" value="Sec16"/>
    <property type="match status" value="1"/>
</dbReference>
<feature type="compositionally biased region" description="Polar residues" evidence="8">
    <location>
        <begin position="30"/>
        <end position="46"/>
    </location>
</feature>
<feature type="compositionally biased region" description="Polar residues" evidence="8">
    <location>
        <begin position="7"/>
        <end position="16"/>
    </location>
</feature>
<evidence type="ECO:0000259" key="9">
    <source>
        <dbReference type="Pfam" id="PF12931"/>
    </source>
</evidence>
<dbReference type="STRING" id="670483.S7QE77"/>
<dbReference type="PANTHER" id="PTHR13402:SF6">
    <property type="entry name" value="SECRETORY 16, ISOFORM I"/>
    <property type="match status" value="1"/>
</dbReference>
<dbReference type="GO" id="GO:0015031">
    <property type="term" value="P:protein transport"/>
    <property type="evidence" value="ECO:0007669"/>
    <property type="project" value="UniProtKB-KW"/>
</dbReference>
<dbReference type="GO" id="GO:0006914">
    <property type="term" value="P:autophagy"/>
    <property type="evidence" value="ECO:0007669"/>
    <property type="project" value="UniProtKB-KW"/>
</dbReference>
<dbReference type="GO" id="GO:0070971">
    <property type="term" value="C:endoplasmic reticulum exit site"/>
    <property type="evidence" value="ECO:0007669"/>
    <property type="project" value="TreeGrafter"/>
</dbReference>
<dbReference type="GO" id="GO:0012507">
    <property type="term" value="C:ER to Golgi transport vesicle membrane"/>
    <property type="evidence" value="ECO:0007669"/>
    <property type="project" value="TreeGrafter"/>
</dbReference>
<evidence type="ECO:0000256" key="4">
    <source>
        <dbReference type="ARBA" id="ARBA00022824"/>
    </source>
</evidence>
<feature type="compositionally biased region" description="Low complexity" evidence="8">
    <location>
        <begin position="214"/>
        <end position="225"/>
    </location>
</feature>
<evidence type="ECO:0000256" key="7">
    <source>
        <dbReference type="RuleBase" id="RU364101"/>
    </source>
</evidence>
<dbReference type="CDD" id="cd09233">
    <property type="entry name" value="ACE1-Sec16-like"/>
    <property type="match status" value="1"/>
</dbReference>
<dbReference type="RefSeq" id="XP_007863024.1">
    <property type="nucleotide sequence ID" value="XM_007864833.1"/>
</dbReference>
<organism evidence="11 12">
    <name type="scientific">Gloeophyllum trabeum (strain ATCC 11539 / FP-39264 / Madison 617)</name>
    <name type="common">Brown rot fungus</name>
    <dbReference type="NCBI Taxonomy" id="670483"/>
    <lineage>
        <taxon>Eukaryota</taxon>
        <taxon>Fungi</taxon>
        <taxon>Dikarya</taxon>
        <taxon>Basidiomycota</taxon>
        <taxon>Agaricomycotina</taxon>
        <taxon>Agaricomycetes</taxon>
        <taxon>Gloeophyllales</taxon>
        <taxon>Gloeophyllaceae</taxon>
        <taxon>Gloeophyllum</taxon>
    </lineage>
</organism>
<feature type="compositionally biased region" description="Polar residues" evidence="8">
    <location>
        <begin position="1039"/>
        <end position="1051"/>
    </location>
</feature>
<dbReference type="EMBL" id="KB469298">
    <property type="protein sequence ID" value="EPQ58106.1"/>
    <property type="molecule type" value="Genomic_DNA"/>
</dbReference>
<evidence type="ECO:0000256" key="3">
    <source>
        <dbReference type="ARBA" id="ARBA00022448"/>
    </source>
</evidence>
<evidence type="ECO:0000256" key="6">
    <source>
        <dbReference type="ARBA" id="ARBA00024687"/>
    </source>
</evidence>
<evidence type="ECO:0000256" key="2">
    <source>
        <dbReference type="ARBA" id="ARBA00005927"/>
    </source>
</evidence>
<comment type="subcellular location">
    <subcellularLocation>
        <location evidence="1">Endoplasmic reticulum membrane</location>
        <topology evidence="1">Peripheral membrane protein</topology>
        <orientation evidence="1">Cytoplasmic side</orientation>
    </subcellularLocation>
</comment>
<dbReference type="OMA" id="AHRYCEA"/>
<feature type="region of interest" description="Disordered" evidence="8">
    <location>
        <begin position="875"/>
        <end position="990"/>
    </location>
</feature>
<feature type="compositionally biased region" description="Low complexity" evidence="8">
    <location>
        <begin position="55"/>
        <end position="69"/>
    </location>
</feature>
<feature type="compositionally biased region" description="Basic and acidic residues" evidence="8">
    <location>
        <begin position="1107"/>
        <end position="1118"/>
    </location>
</feature>
<reference evidence="11 12" key="1">
    <citation type="journal article" date="2012" name="Science">
        <title>The Paleozoic origin of enzymatic lignin decomposition reconstructed from 31 fungal genomes.</title>
        <authorList>
            <person name="Floudas D."/>
            <person name="Binder M."/>
            <person name="Riley R."/>
            <person name="Barry K."/>
            <person name="Blanchette R.A."/>
            <person name="Henrissat B."/>
            <person name="Martinez A.T."/>
            <person name="Otillar R."/>
            <person name="Spatafora J.W."/>
            <person name="Yadav J.S."/>
            <person name="Aerts A."/>
            <person name="Benoit I."/>
            <person name="Boyd A."/>
            <person name="Carlson A."/>
            <person name="Copeland A."/>
            <person name="Coutinho P.M."/>
            <person name="de Vries R.P."/>
            <person name="Ferreira P."/>
            <person name="Findley K."/>
            <person name="Foster B."/>
            <person name="Gaskell J."/>
            <person name="Glotzer D."/>
            <person name="Gorecki P."/>
            <person name="Heitman J."/>
            <person name="Hesse C."/>
            <person name="Hori C."/>
            <person name="Igarashi K."/>
            <person name="Jurgens J.A."/>
            <person name="Kallen N."/>
            <person name="Kersten P."/>
            <person name="Kohler A."/>
            <person name="Kuees U."/>
            <person name="Kumar T.K.A."/>
            <person name="Kuo A."/>
            <person name="LaButti K."/>
            <person name="Larrondo L.F."/>
            <person name="Lindquist E."/>
            <person name="Ling A."/>
            <person name="Lombard V."/>
            <person name="Lucas S."/>
            <person name="Lundell T."/>
            <person name="Martin R."/>
            <person name="McLaughlin D.J."/>
            <person name="Morgenstern I."/>
            <person name="Morin E."/>
            <person name="Murat C."/>
            <person name="Nagy L.G."/>
            <person name="Nolan M."/>
            <person name="Ohm R.A."/>
            <person name="Patyshakuliyeva A."/>
            <person name="Rokas A."/>
            <person name="Ruiz-Duenas F.J."/>
            <person name="Sabat G."/>
            <person name="Salamov A."/>
            <person name="Samejima M."/>
            <person name="Schmutz J."/>
            <person name="Slot J.C."/>
            <person name="St John F."/>
            <person name="Stenlid J."/>
            <person name="Sun H."/>
            <person name="Sun S."/>
            <person name="Syed K."/>
            <person name="Tsang A."/>
            <person name="Wiebenga A."/>
            <person name="Young D."/>
            <person name="Pisabarro A."/>
            <person name="Eastwood D.C."/>
            <person name="Martin F."/>
            <person name="Cullen D."/>
            <person name="Grigoriev I.V."/>
            <person name="Hibbett D.S."/>
        </authorList>
    </citation>
    <scope>NUCLEOTIDE SEQUENCE [LARGE SCALE GENOMIC DNA]</scope>
    <source>
        <strain evidence="11 12">ATCC 11539</strain>
    </source>
</reference>
<dbReference type="OrthoDB" id="8918678at2759"/>
<evidence type="ECO:0000259" key="10">
    <source>
        <dbReference type="Pfam" id="PF12932"/>
    </source>
</evidence>
<dbReference type="Gene3D" id="1.25.40.1030">
    <property type="match status" value="1"/>
</dbReference>
<keyword evidence="5 7" id="KW-0931">ER-Golgi transport</keyword>
<protein>
    <recommendedName>
        <fullName evidence="7">Protein transport protein sec16</fullName>
    </recommendedName>
</protein>
<feature type="region of interest" description="Disordered" evidence="8">
    <location>
        <begin position="1013"/>
        <end position="1062"/>
    </location>
</feature>
<feature type="compositionally biased region" description="Low complexity" evidence="8">
    <location>
        <begin position="112"/>
        <end position="125"/>
    </location>
</feature>
<feature type="domain" description="Sec16 central conserved" evidence="10">
    <location>
        <begin position="332"/>
        <end position="467"/>
    </location>
</feature>
<keyword evidence="3 7" id="KW-0813">Transport</keyword>
<gene>
    <name evidence="11" type="ORF">GLOTRDRAFT_56722</name>
</gene>
<feature type="compositionally biased region" description="Polar residues" evidence="8">
    <location>
        <begin position="889"/>
        <end position="927"/>
    </location>
</feature>
<dbReference type="GO" id="GO:0005789">
    <property type="term" value="C:endoplasmic reticulum membrane"/>
    <property type="evidence" value="ECO:0007669"/>
    <property type="project" value="UniProtKB-SubCell"/>
</dbReference>
<dbReference type="KEGG" id="gtr:GLOTRDRAFT_56722"/>
<keyword evidence="7" id="KW-0653">Protein transport</keyword>
<evidence type="ECO:0000313" key="12">
    <source>
        <dbReference type="Proteomes" id="UP000030669"/>
    </source>
</evidence>
<dbReference type="Pfam" id="PF12931">
    <property type="entry name" value="TPR_Sec16"/>
    <property type="match status" value="1"/>
</dbReference>
<dbReference type="eggNOG" id="KOG1913">
    <property type="taxonomic scope" value="Eukaryota"/>
</dbReference>